<dbReference type="InterPro" id="IPR008978">
    <property type="entry name" value="HSP20-like_chaperone"/>
</dbReference>
<feature type="compositionally biased region" description="Polar residues" evidence="4">
    <location>
        <begin position="86"/>
        <end position="108"/>
    </location>
</feature>
<dbReference type="InterPro" id="IPR031107">
    <property type="entry name" value="Small_HSP"/>
</dbReference>
<evidence type="ECO:0000256" key="3">
    <source>
        <dbReference type="RuleBase" id="RU003616"/>
    </source>
</evidence>
<evidence type="ECO:0000256" key="4">
    <source>
        <dbReference type="SAM" id="MobiDB-lite"/>
    </source>
</evidence>
<proteinExistence type="inferred from homology"/>
<dbReference type="EMBL" id="JBBXMP010000010">
    <property type="protein sequence ID" value="KAL0069766.1"/>
    <property type="molecule type" value="Genomic_DNA"/>
</dbReference>
<evidence type="ECO:0000259" key="5">
    <source>
        <dbReference type="PROSITE" id="PS01031"/>
    </source>
</evidence>
<dbReference type="Proteomes" id="UP001437256">
    <property type="component" value="Unassembled WGS sequence"/>
</dbReference>
<accession>A0ABR3A8V0</accession>
<feature type="compositionally biased region" description="Polar residues" evidence="4">
    <location>
        <begin position="118"/>
        <end position="130"/>
    </location>
</feature>
<feature type="region of interest" description="Disordered" evidence="4">
    <location>
        <begin position="78"/>
        <end position="140"/>
    </location>
</feature>
<keyword evidence="1" id="KW-0346">Stress response</keyword>
<gene>
    <name evidence="6" type="ORF">AAF712_003035</name>
</gene>
<dbReference type="PROSITE" id="PS01031">
    <property type="entry name" value="SHSP"/>
    <property type="match status" value="1"/>
</dbReference>
<name>A0ABR3A8V0_9AGAR</name>
<sequence>MSMRQLLHEFRPLFRLLEEPIARPPSYFGLRARPFFDDPFFNAPAAVTRPAVDLTEDGNSFIVEADLPGVQKENVEVRVGDKGHSITISGKTSSGPKPSDQTASSEPPQSVEAGEGTGQSVVQAKPNQISTERQPFTTTQFTRTVWLPQPVDGSSVAAKLKDGVLTVTIPKVEDKGSVVVPVD</sequence>
<dbReference type="PANTHER" id="PTHR11527">
    <property type="entry name" value="HEAT-SHOCK PROTEIN 20 FAMILY MEMBER"/>
    <property type="match status" value="1"/>
</dbReference>
<feature type="domain" description="SHSP" evidence="5">
    <location>
        <begin position="43"/>
        <end position="183"/>
    </location>
</feature>
<protein>
    <recommendedName>
        <fullName evidence="5">SHSP domain-containing protein</fullName>
    </recommendedName>
</protein>
<dbReference type="Gene3D" id="2.60.40.790">
    <property type="match status" value="1"/>
</dbReference>
<evidence type="ECO:0000256" key="2">
    <source>
        <dbReference type="PROSITE-ProRule" id="PRU00285"/>
    </source>
</evidence>
<evidence type="ECO:0000313" key="7">
    <source>
        <dbReference type="Proteomes" id="UP001437256"/>
    </source>
</evidence>
<dbReference type="CDD" id="cd06464">
    <property type="entry name" value="ACD_sHsps-like"/>
    <property type="match status" value="1"/>
</dbReference>
<comment type="caution">
    <text evidence="6">The sequence shown here is derived from an EMBL/GenBank/DDBJ whole genome shotgun (WGS) entry which is preliminary data.</text>
</comment>
<evidence type="ECO:0000313" key="6">
    <source>
        <dbReference type="EMBL" id="KAL0069766.1"/>
    </source>
</evidence>
<dbReference type="InterPro" id="IPR002068">
    <property type="entry name" value="A-crystallin/Hsp20_dom"/>
</dbReference>
<reference evidence="6 7" key="1">
    <citation type="submission" date="2024-05" db="EMBL/GenBank/DDBJ databases">
        <title>A draft genome resource for the thread blight pathogen Marasmius tenuissimus strain MS-2.</title>
        <authorList>
            <person name="Yulfo-Soto G.E."/>
            <person name="Baruah I.K."/>
            <person name="Amoako-Attah I."/>
            <person name="Bukari Y."/>
            <person name="Meinhardt L.W."/>
            <person name="Bailey B.A."/>
            <person name="Cohen S.P."/>
        </authorList>
    </citation>
    <scope>NUCLEOTIDE SEQUENCE [LARGE SCALE GENOMIC DNA]</scope>
    <source>
        <strain evidence="6 7">MS-2</strain>
    </source>
</reference>
<organism evidence="6 7">
    <name type="scientific">Marasmius tenuissimus</name>
    <dbReference type="NCBI Taxonomy" id="585030"/>
    <lineage>
        <taxon>Eukaryota</taxon>
        <taxon>Fungi</taxon>
        <taxon>Dikarya</taxon>
        <taxon>Basidiomycota</taxon>
        <taxon>Agaricomycotina</taxon>
        <taxon>Agaricomycetes</taxon>
        <taxon>Agaricomycetidae</taxon>
        <taxon>Agaricales</taxon>
        <taxon>Marasmiineae</taxon>
        <taxon>Marasmiaceae</taxon>
        <taxon>Marasmius</taxon>
    </lineage>
</organism>
<dbReference type="Pfam" id="PF00011">
    <property type="entry name" value="HSP20"/>
    <property type="match status" value="1"/>
</dbReference>
<dbReference type="SUPFAM" id="SSF49764">
    <property type="entry name" value="HSP20-like chaperones"/>
    <property type="match status" value="1"/>
</dbReference>
<comment type="similarity">
    <text evidence="2 3">Belongs to the small heat shock protein (HSP20) family.</text>
</comment>
<evidence type="ECO:0000256" key="1">
    <source>
        <dbReference type="ARBA" id="ARBA00023016"/>
    </source>
</evidence>
<keyword evidence="7" id="KW-1185">Reference proteome</keyword>
<feature type="compositionally biased region" description="Low complexity" evidence="4">
    <location>
        <begin position="131"/>
        <end position="140"/>
    </location>
</feature>